<keyword evidence="3" id="KW-1185">Reference proteome</keyword>
<evidence type="ECO:0000313" key="2">
    <source>
        <dbReference type="EMBL" id="VUZ83985.1"/>
    </source>
</evidence>
<evidence type="ECO:0000259" key="1">
    <source>
        <dbReference type="Pfam" id="PF18765"/>
    </source>
</evidence>
<dbReference type="Proteomes" id="UP000334340">
    <property type="component" value="Unassembled WGS sequence"/>
</dbReference>
<dbReference type="InterPro" id="IPR052930">
    <property type="entry name" value="TA_antitoxin_MntA"/>
</dbReference>
<evidence type="ECO:0000313" key="3">
    <source>
        <dbReference type="Proteomes" id="UP000334340"/>
    </source>
</evidence>
<dbReference type="PANTHER" id="PTHR43852">
    <property type="entry name" value="NUCLEOTIDYLTRANSFERASE"/>
    <property type="match status" value="1"/>
</dbReference>
<dbReference type="EMBL" id="CABIKM010000004">
    <property type="protein sequence ID" value="VUZ83985.1"/>
    <property type="molecule type" value="Genomic_DNA"/>
</dbReference>
<proteinExistence type="predicted"/>
<dbReference type="InterPro" id="IPR041633">
    <property type="entry name" value="Polbeta"/>
</dbReference>
<name>A0A564ZF73_9BACT</name>
<gene>
    <name evidence="2" type="ORF">MELA_00347</name>
</gene>
<protein>
    <recommendedName>
        <fullName evidence="1">Polymerase beta nucleotidyltransferase domain-containing protein</fullName>
    </recommendedName>
</protein>
<dbReference type="PANTHER" id="PTHR43852:SF2">
    <property type="entry name" value="PROTEIN ADENYLYLTRANSFERASE MNTA"/>
    <property type="match status" value="1"/>
</dbReference>
<accession>A0A564ZF73</accession>
<organism evidence="2 3">
    <name type="scientific">Candidatus Methylomirabilis lanthanidiphila</name>
    <dbReference type="NCBI Taxonomy" id="2211376"/>
    <lineage>
        <taxon>Bacteria</taxon>
        <taxon>Candidatus Methylomirabilota</taxon>
        <taxon>Candidatus Methylomirabilia</taxon>
        <taxon>Candidatus Methylomirabilales</taxon>
        <taxon>Candidatus Methylomirabilaceae</taxon>
        <taxon>Candidatus Methylomirabilis</taxon>
    </lineage>
</organism>
<dbReference type="Gene3D" id="3.30.460.10">
    <property type="entry name" value="Beta Polymerase, domain 2"/>
    <property type="match status" value="1"/>
</dbReference>
<reference evidence="2 3" key="1">
    <citation type="submission" date="2019-07" db="EMBL/GenBank/DDBJ databases">
        <authorList>
            <person name="Cremers G."/>
        </authorList>
    </citation>
    <scope>NUCLEOTIDE SEQUENCE [LARGE SCALE GENOMIC DNA]</scope>
</reference>
<sequence length="129" mass="14257">MDPLLSEQRDAITGLARRFGWRLVVLFGSAATGSGGRDLDLAVMPGTVPDLLEEGRWLAALESVLAPRAVDLLVLTTSASPLIRFEVFRAGVCLFEAPDGLFDREQDRAFFLYADTSKFRRENLEVLRG</sequence>
<dbReference type="CDD" id="cd05403">
    <property type="entry name" value="NT_KNTase_like"/>
    <property type="match status" value="1"/>
</dbReference>
<dbReference type="Pfam" id="PF18765">
    <property type="entry name" value="Polbeta"/>
    <property type="match status" value="1"/>
</dbReference>
<dbReference type="AlphaFoldDB" id="A0A564ZF73"/>
<feature type="domain" description="Polymerase beta nucleotidyltransferase" evidence="1">
    <location>
        <begin position="22"/>
        <end position="97"/>
    </location>
</feature>
<dbReference type="InterPro" id="IPR043519">
    <property type="entry name" value="NT_sf"/>
</dbReference>
<dbReference type="SUPFAM" id="SSF81301">
    <property type="entry name" value="Nucleotidyltransferase"/>
    <property type="match status" value="1"/>
</dbReference>